<dbReference type="Gene3D" id="3.30.70.330">
    <property type="match status" value="2"/>
</dbReference>
<feature type="domain" description="RRM" evidence="4">
    <location>
        <begin position="8"/>
        <end position="87"/>
    </location>
</feature>
<dbReference type="PROSITE" id="PS50102">
    <property type="entry name" value="RRM"/>
    <property type="match status" value="2"/>
</dbReference>
<dbReference type="FunFam" id="3.30.70.330:FF:000084">
    <property type="entry name" value="Serine/arginine-rich splicing factor 11 isoform 1"/>
    <property type="match status" value="1"/>
</dbReference>
<evidence type="ECO:0000313" key="6">
    <source>
        <dbReference type="Proteomes" id="UP001519460"/>
    </source>
</evidence>
<proteinExistence type="predicted"/>
<name>A0ABD0M9D6_9CAEN</name>
<dbReference type="Proteomes" id="UP001519460">
    <property type="component" value="Unassembled WGS sequence"/>
</dbReference>
<accession>A0ABD0M9D6</accession>
<evidence type="ECO:0000256" key="3">
    <source>
        <dbReference type="SAM" id="MobiDB-lite"/>
    </source>
</evidence>
<evidence type="ECO:0000256" key="2">
    <source>
        <dbReference type="SAM" id="Coils"/>
    </source>
</evidence>
<feature type="compositionally biased region" description="Basic residues" evidence="3">
    <location>
        <begin position="421"/>
        <end position="501"/>
    </location>
</feature>
<keyword evidence="6" id="KW-1185">Reference proteome</keyword>
<feature type="coiled-coil region" evidence="2">
    <location>
        <begin position="248"/>
        <end position="275"/>
    </location>
</feature>
<dbReference type="InterPro" id="IPR034192">
    <property type="entry name" value="SREK1_RRM2"/>
</dbReference>
<evidence type="ECO:0000313" key="5">
    <source>
        <dbReference type="EMBL" id="KAK7508255.1"/>
    </source>
</evidence>
<sequence length="560" mass="61533">MSSKLDTRVVQITNVAPATSKDQLKTLFGFLGRIRECKIFPPDGSDQQVAAKVCYVEYEDSTSAGVALHLTNTVFIDRALIVVPVMDGKIPDERVAMQLTPQTVARMTPGQPAWPANVVSQLSGTGPSQMITTYDPRLNALGLPQYPPLPASLDAARVEEIRRTVYIGNLDHKTTADSLITFFSQVGEVKYVRMAGDETSPVRSAYMEFTDQRSVATCLTYNGVMFNGKSITVSHAKTNISKPLTKSQEASRREIEEAMKKVKEAQSLISAAAGEGGQDQGPEVAVAGLVLGAEGQGHPVAHGGHVHAPRVDAVRDPGWLMSSIEVPKVKIAVAKAAFSHSFSKASVPHPTKGILVSTFPLSEQGAEVTIAKPPPIPLSREGSAAPQSGDEGSPAKLDSRDRSKSPVRSSRRSGSRSPVRVSRRRSGSRSPVRHGRRRSVSPIKKRRSKSRSPRRSRSPKRKKARSRSRSGSRHKSKKDKKKERSRSRDRKDKEKKKKSSKDRKEDREKPSRVTRDYDEEEKGFNSGSDHEVRSQPDADDDIDDRRSSVDRQQDDMDTSD</sequence>
<feature type="compositionally biased region" description="Basic and acidic residues" evidence="3">
    <location>
        <begin position="543"/>
        <end position="554"/>
    </location>
</feature>
<reference evidence="5 6" key="1">
    <citation type="journal article" date="2023" name="Sci. Data">
        <title>Genome assembly of the Korean intertidal mud-creeper Batillaria attramentaria.</title>
        <authorList>
            <person name="Patra A.K."/>
            <person name="Ho P.T."/>
            <person name="Jun S."/>
            <person name="Lee S.J."/>
            <person name="Kim Y."/>
            <person name="Won Y.J."/>
        </authorList>
    </citation>
    <scope>NUCLEOTIDE SEQUENCE [LARGE SCALE GENOMIC DNA]</scope>
    <source>
        <strain evidence="5">Wonlab-2016</strain>
    </source>
</reference>
<keyword evidence="2" id="KW-0175">Coiled coil</keyword>
<dbReference type="Pfam" id="PF00076">
    <property type="entry name" value="RRM_1"/>
    <property type="match status" value="2"/>
</dbReference>
<dbReference type="EMBL" id="JACVVK020000002">
    <property type="protein sequence ID" value="KAK7508255.1"/>
    <property type="molecule type" value="Genomic_DNA"/>
</dbReference>
<feature type="domain" description="RRM" evidence="4">
    <location>
        <begin position="163"/>
        <end position="238"/>
    </location>
</feature>
<dbReference type="GO" id="GO:0003723">
    <property type="term" value="F:RNA binding"/>
    <property type="evidence" value="ECO:0007669"/>
    <property type="project" value="UniProtKB-UniRule"/>
</dbReference>
<dbReference type="InterPro" id="IPR035979">
    <property type="entry name" value="RBD_domain_sf"/>
</dbReference>
<comment type="caution">
    <text evidence="5">The sequence shown here is derived from an EMBL/GenBank/DDBJ whole genome shotgun (WGS) entry which is preliminary data.</text>
</comment>
<feature type="region of interest" description="Disordered" evidence="3">
    <location>
        <begin position="370"/>
        <end position="560"/>
    </location>
</feature>
<dbReference type="CDD" id="cd12259">
    <property type="entry name" value="RRM_SRSF11_SREK1"/>
    <property type="match status" value="1"/>
</dbReference>
<feature type="compositionally biased region" description="Basic and acidic residues" evidence="3">
    <location>
        <begin position="502"/>
        <end position="516"/>
    </location>
</feature>
<dbReference type="PANTHER" id="PTHR32343:SF22">
    <property type="entry name" value="LD29830P"/>
    <property type="match status" value="1"/>
</dbReference>
<dbReference type="SUPFAM" id="SSF54928">
    <property type="entry name" value="RNA-binding domain, RBD"/>
    <property type="match status" value="2"/>
</dbReference>
<keyword evidence="1" id="KW-0694">RNA-binding</keyword>
<evidence type="ECO:0000256" key="1">
    <source>
        <dbReference type="PROSITE-ProRule" id="PRU00176"/>
    </source>
</evidence>
<dbReference type="AlphaFoldDB" id="A0ABD0M9D6"/>
<dbReference type="InterPro" id="IPR000504">
    <property type="entry name" value="RRM_dom"/>
</dbReference>
<protein>
    <recommendedName>
        <fullName evidence="4">RRM domain-containing protein</fullName>
    </recommendedName>
</protein>
<dbReference type="SMART" id="SM00360">
    <property type="entry name" value="RRM"/>
    <property type="match status" value="2"/>
</dbReference>
<dbReference type="InterPro" id="IPR012677">
    <property type="entry name" value="Nucleotide-bd_a/b_plait_sf"/>
</dbReference>
<organism evidence="5 6">
    <name type="scientific">Batillaria attramentaria</name>
    <dbReference type="NCBI Taxonomy" id="370345"/>
    <lineage>
        <taxon>Eukaryota</taxon>
        <taxon>Metazoa</taxon>
        <taxon>Spiralia</taxon>
        <taxon>Lophotrochozoa</taxon>
        <taxon>Mollusca</taxon>
        <taxon>Gastropoda</taxon>
        <taxon>Caenogastropoda</taxon>
        <taxon>Sorbeoconcha</taxon>
        <taxon>Cerithioidea</taxon>
        <taxon>Batillariidae</taxon>
        <taxon>Batillaria</taxon>
    </lineage>
</organism>
<dbReference type="PANTHER" id="PTHR32343">
    <property type="entry name" value="SERINE/ARGININE-RICH SPLICING FACTOR"/>
    <property type="match status" value="1"/>
</dbReference>
<dbReference type="CDD" id="cd12260">
    <property type="entry name" value="RRM2_SREK1"/>
    <property type="match status" value="1"/>
</dbReference>
<gene>
    <name evidence="5" type="ORF">BaRGS_00000494</name>
</gene>
<evidence type="ECO:0000259" key="4">
    <source>
        <dbReference type="PROSITE" id="PS50102"/>
    </source>
</evidence>